<dbReference type="InterPro" id="IPR001810">
    <property type="entry name" value="F-box_dom"/>
</dbReference>
<evidence type="ECO:0000313" key="3">
    <source>
        <dbReference type="EnsemblMetazoa" id="GPAI044891-PA"/>
    </source>
</evidence>
<evidence type="ECO:0000313" key="4">
    <source>
        <dbReference type="Proteomes" id="UP000092445"/>
    </source>
</evidence>
<protein>
    <submittedName>
        <fullName evidence="3">F-box domain-containing protein</fullName>
    </submittedName>
</protein>
<evidence type="ECO:0000256" key="1">
    <source>
        <dbReference type="SAM" id="MobiDB-lite"/>
    </source>
</evidence>
<name>A0A1B0AGC3_GLOPL</name>
<reference evidence="3" key="2">
    <citation type="submission" date="2020-05" db="UniProtKB">
        <authorList>
            <consortium name="EnsemblMetazoa"/>
        </authorList>
    </citation>
    <scope>IDENTIFICATION</scope>
    <source>
        <strain evidence="3">IAEA</strain>
    </source>
</reference>
<accession>A0A1B0AGC3</accession>
<dbReference type="Gene3D" id="3.40.1000.30">
    <property type="match status" value="1"/>
</dbReference>
<feature type="domain" description="F-box" evidence="2">
    <location>
        <begin position="254"/>
        <end position="300"/>
    </location>
</feature>
<evidence type="ECO:0000259" key="2">
    <source>
        <dbReference type="PROSITE" id="PS50181"/>
    </source>
</evidence>
<feature type="region of interest" description="Disordered" evidence="1">
    <location>
        <begin position="27"/>
        <end position="50"/>
    </location>
</feature>
<dbReference type="AlphaFoldDB" id="A0A1B0AGC3"/>
<reference evidence="4" key="1">
    <citation type="submission" date="2014-03" db="EMBL/GenBank/DDBJ databases">
        <authorList>
            <person name="Aksoy S."/>
            <person name="Warren W."/>
            <person name="Wilson R.K."/>
        </authorList>
    </citation>
    <scope>NUCLEOTIDE SEQUENCE [LARGE SCALE GENOMIC DNA]</scope>
    <source>
        <strain evidence="4">IAEA</strain>
    </source>
</reference>
<dbReference type="STRING" id="7398.A0A1B0AGC3"/>
<organism evidence="3 4">
    <name type="scientific">Glossina pallidipes</name>
    <name type="common">Tsetse fly</name>
    <dbReference type="NCBI Taxonomy" id="7398"/>
    <lineage>
        <taxon>Eukaryota</taxon>
        <taxon>Metazoa</taxon>
        <taxon>Ecdysozoa</taxon>
        <taxon>Arthropoda</taxon>
        <taxon>Hexapoda</taxon>
        <taxon>Insecta</taxon>
        <taxon>Pterygota</taxon>
        <taxon>Neoptera</taxon>
        <taxon>Endopterygota</taxon>
        <taxon>Diptera</taxon>
        <taxon>Brachycera</taxon>
        <taxon>Muscomorpha</taxon>
        <taxon>Hippoboscoidea</taxon>
        <taxon>Glossinidae</taxon>
        <taxon>Glossina</taxon>
    </lineage>
</organism>
<proteinExistence type="predicted"/>
<feature type="compositionally biased region" description="Low complexity" evidence="1">
    <location>
        <begin position="38"/>
        <end position="47"/>
    </location>
</feature>
<dbReference type="EnsemblMetazoa" id="GPAI044891-RA">
    <property type="protein sequence ID" value="GPAI044891-PA"/>
    <property type="gene ID" value="GPAI044891"/>
</dbReference>
<keyword evidence="4" id="KW-1185">Reference proteome</keyword>
<dbReference type="Proteomes" id="UP000092445">
    <property type="component" value="Unassembled WGS sequence"/>
</dbReference>
<dbReference type="VEuPathDB" id="VectorBase:GPAI044891"/>
<dbReference type="PROSITE" id="PS50181">
    <property type="entry name" value="FBOX"/>
    <property type="match status" value="1"/>
</dbReference>
<sequence>MSSNSPGPRKSEDDAAHVGNNLVAFNIPSSSKDKSKINQKQQQQQQKQRLEMPLPEIANLECLLVLDTTSECAPLHLQYVLSSADCFQSSGELLFLLVYTVALESGYMCEANSDFSKTFISPLPSISSFHSKNVLRLSRLKPTFTVSADRTRYAMKLCSIIDSRQVVPEQMHALLTAIISGDLMILALSPANCMYADGFSSVLSIPRYVLNTQSKENPPFQRFRKMAELTNILRDELFVPMRNKQLYWMQAHVYPSLDALPAELYEYFLKHLDKNQMNILANVNRSLHNIVIRNKYFLNSDHLRRDHLSRINPIYLNVLNNILQSLSYGIPEMTWLVINNYLTRSISGAGTNKRSFRKELHPKVKFSEYNMRLFRKELRPDVKYSEYNMHLLKEGLRPNLIYSEYSMPLFRKGIRPNVISSEYSMRLFGGRTTSEREILRYLLLTYSSISIYVQNIVKCDCYYDQNKTILMETVNCTKELIFNLNKFRERGVAFESIYSVRRYCVDCGQHSPKYSFDSCPSALKNIRTIQRAGHQAKDRREPASNIAAYYASKSFNFYLRNFIEICDV</sequence>